<dbReference type="InterPro" id="IPR011337">
    <property type="entry name" value="DNA_rep_MutH/RE_typeII_Sau3AI"/>
</dbReference>
<dbReference type="AlphaFoldDB" id="A0AAW7NSI7"/>
<accession>A0AAW7NSI7</accession>
<dbReference type="GO" id="GO:0016787">
    <property type="term" value="F:hydrolase activity"/>
    <property type="evidence" value="ECO:0007669"/>
    <property type="project" value="UniProtKB-KW"/>
</dbReference>
<dbReference type="InterPro" id="IPR037057">
    <property type="entry name" value="DNA_rep_MutH/T2_RE_sf"/>
</dbReference>
<dbReference type="CDD" id="cd22356">
    <property type="entry name" value="Sau3AI_N-like"/>
    <property type="match status" value="1"/>
</dbReference>
<name>A0AAW7NSI7_BACCE</name>
<evidence type="ECO:0000313" key="6">
    <source>
        <dbReference type="Proteomes" id="UP001175137"/>
    </source>
</evidence>
<evidence type="ECO:0000259" key="4">
    <source>
        <dbReference type="SMART" id="SM00927"/>
    </source>
</evidence>
<sequence length="490" mass="56884">MADHIFTREELDNILRPVVGKTLGEVDINHVFNKTKINPKITGIAGDVVEQSILGYPPDTKQKADLLVDGIDTELKTTGLKRTKRGKHALEAKEPMSITAVSPKKIVNEQFFHSTFWNKIEHSLLVYYLYDSDKTVPASEYANFTIQGYQFHTFSETDVKILKNDWTIVRDFIKKLQETLENPETEYPKISKLRDKMMYIDTAPKWPNPPRFRLKRSVVNTIVQGYLGEKFEPLQPSNKFSSYTELDKKLHEFTTDFKGQTVEYIANTLNIPLKRNTQGKVNKAITEQIITHMFGASGEKLRKIDTFAKLGMIPKTMIQTMTGGRTEDMKFDTINFDEWTNQEINFEESYIYDFFSNQSMLFIIFKETDKNTPLEQTVFEGFKRIQYDDDFLYNKVKPVWDRVRELVWNNELKVSIMKDKNGNTRITPKTGLPMEETNFPKSKDYDIFLRGTGNNATTKTLVLNGQRMYQQQVWLKGSTLVNILKDIPFL</sequence>
<dbReference type="GO" id="GO:0004519">
    <property type="term" value="F:endonuclease activity"/>
    <property type="evidence" value="ECO:0007669"/>
    <property type="project" value="UniProtKB-KW"/>
</dbReference>
<proteinExistence type="predicted"/>
<dbReference type="EMBL" id="JAUIQW010000005">
    <property type="protein sequence ID" value="MDN4877266.1"/>
    <property type="molecule type" value="Genomic_DNA"/>
</dbReference>
<dbReference type="SUPFAM" id="SSF52980">
    <property type="entry name" value="Restriction endonuclease-like"/>
    <property type="match status" value="2"/>
</dbReference>
<dbReference type="CDD" id="cd22355">
    <property type="entry name" value="Sau3AI_C"/>
    <property type="match status" value="1"/>
</dbReference>
<gene>
    <name evidence="5" type="ORF">QYM23_31285</name>
</gene>
<dbReference type="SMART" id="SM00927">
    <property type="entry name" value="MutH"/>
    <property type="match status" value="1"/>
</dbReference>
<evidence type="ECO:0000256" key="3">
    <source>
        <dbReference type="ARBA" id="ARBA00022801"/>
    </source>
</evidence>
<evidence type="ECO:0000256" key="1">
    <source>
        <dbReference type="ARBA" id="ARBA00022722"/>
    </source>
</evidence>
<dbReference type="Gene3D" id="3.40.600.10">
    <property type="entry name" value="DNA mismatch repair MutH/Restriction endonuclease, type II"/>
    <property type="match status" value="2"/>
</dbReference>
<evidence type="ECO:0000256" key="2">
    <source>
        <dbReference type="ARBA" id="ARBA00022759"/>
    </source>
</evidence>
<keyword evidence="3" id="KW-0378">Hydrolase</keyword>
<feature type="domain" description="DNA mismatch repair MutH/Type II restriction enzyme Sau3AI" evidence="4">
    <location>
        <begin position="56"/>
        <end position="165"/>
    </location>
</feature>
<keyword evidence="1" id="KW-0540">Nuclease</keyword>
<dbReference type="Proteomes" id="UP001175137">
    <property type="component" value="Unassembled WGS sequence"/>
</dbReference>
<dbReference type="GO" id="GO:0003677">
    <property type="term" value="F:DNA binding"/>
    <property type="evidence" value="ECO:0007669"/>
    <property type="project" value="InterPro"/>
</dbReference>
<evidence type="ECO:0000313" key="5">
    <source>
        <dbReference type="EMBL" id="MDN4877266.1"/>
    </source>
</evidence>
<comment type="caution">
    <text evidence="5">The sequence shown here is derived from an EMBL/GenBank/DDBJ whole genome shotgun (WGS) entry which is preliminary data.</text>
</comment>
<keyword evidence="2 5" id="KW-0255">Endonuclease</keyword>
<protein>
    <submittedName>
        <fullName evidence="5">MutH/Sau3AI family endonuclease</fullName>
    </submittedName>
</protein>
<dbReference type="InterPro" id="IPR011335">
    <property type="entry name" value="Restrct_endonuc-II-like"/>
</dbReference>
<organism evidence="5 6">
    <name type="scientific">Bacillus cereus</name>
    <dbReference type="NCBI Taxonomy" id="1396"/>
    <lineage>
        <taxon>Bacteria</taxon>
        <taxon>Bacillati</taxon>
        <taxon>Bacillota</taxon>
        <taxon>Bacilli</taxon>
        <taxon>Bacillales</taxon>
        <taxon>Bacillaceae</taxon>
        <taxon>Bacillus</taxon>
        <taxon>Bacillus cereus group</taxon>
    </lineage>
</organism>
<dbReference type="Pfam" id="PF02976">
    <property type="entry name" value="MutH"/>
    <property type="match status" value="1"/>
</dbReference>
<reference evidence="5" key="1">
    <citation type="submission" date="2023-07" db="EMBL/GenBank/DDBJ databases">
        <title>Complete genome sequence of Bacillus cereus SRCM126073 isolated from soil.</title>
        <authorList>
            <person name="Yang H.-G."/>
            <person name="Ryu M.-S."/>
            <person name="Ha G.-S."/>
            <person name="Yang H.-J."/>
            <person name="Jeong D.-Y."/>
        </authorList>
    </citation>
    <scope>NUCLEOTIDE SEQUENCE</scope>
    <source>
        <strain evidence="5">SRCM126073</strain>
    </source>
</reference>
<dbReference type="RefSeq" id="WP_097826261.1">
    <property type="nucleotide sequence ID" value="NZ_JAUIQW010000005.1"/>
</dbReference>